<accession>A0A2Z4ARG8</accession>
<keyword evidence="7 14" id="KW-1133">Transmembrane helix</keyword>
<evidence type="ECO:0000256" key="8">
    <source>
        <dbReference type="ARBA" id="ARBA00023053"/>
    </source>
</evidence>
<feature type="transmembrane region" description="Helical" evidence="14">
    <location>
        <begin position="275"/>
        <end position="297"/>
    </location>
</feature>
<dbReference type="PANTHER" id="PTHR48086">
    <property type="entry name" value="SODIUM/PROLINE SYMPORTER-RELATED"/>
    <property type="match status" value="1"/>
</dbReference>
<keyword evidence="5 14" id="KW-0812">Transmembrane</keyword>
<comment type="similarity">
    <text evidence="2 13">Belongs to the sodium:solute symporter (SSF) (TC 2.A.21) family.</text>
</comment>
<dbReference type="GO" id="GO:0005886">
    <property type="term" value="C:plasma membrane"/>
    <property type="evidence" value="ECO:0007669"/>
    <property type="project" value="UniProtKB-SubCell"/>
</dbReference>
<evidence type="ECO:0000256" key="13">
    <source>
        <dbReference type="RuleBase" id="RU362091"/>
    </source>
</evidence>
<keyword evidence="8" id="KW-0915">Sodium</keyword>
<comment type="subcellular location">
    <subcellularLocation>
        <location evidence="1">Cell membrane</location>
        <topology evidence="1">Multi-pass membrane protein</topology>
    </subcellularLocation>
</comment>
<dbReference type="Proteomes" id="UP000247465">
    <property type="component" value="Chromosome"/>
</dbReference>
<dbReference type="Pfam" id="PF00474">
    <property type="entry name" value="SSF"/>
    <property type="match status" value="1"/>
</dbReference>
<evidence type="ECO:0000313" key="16">
    <source>
        <dbReference type="Proteomes" id="UP000247465"/>
    </source>
</evidence>
<feature type="transmembrane region" description="Helical" evidence="14">
    <location>
        <begin position="6"/>
        <end position="24"/>
    </location>
</feature>
<feature type="transmembrane region" description="Helical" evidence="14">
    <location>
        <begin position="118"/>
        <end position="146"/>
    </location>
</feature>
<keyword evidence="9" id="KW-0406">Ion transport</keyword>
<sequence>MNALDWSLVLIINGGIVLYGLIIFREQGESFDWYLAAKSMPWWVIGLSAFGTAVDSGDYVAVVGGAYDFGLSQLSQWWLGISLGWILLSFFVVVPMYRSGVFTNAEWLEFRFGPTARLVAVLINIQSRTNVLGNIFFSLFLVFNLVGGLKEGWSWGIVVTMAVFAALYIFRGGLKAGVFTDAAQSTIMIVASVVLWGAVWGRTGGWTGLTERLNEIEPGLADTLLSVGGYSPPGVPPLMVVFGLLISLITYAVINQYEAIRFLGARSEWDFKMAALVASVATAVCLWFNVSMGPLARAEFPYLEIVDQAYPLMLLEYVPAGLIGLVVAGLIAAGFSTFDSVGIGISSLFVRDLYARYLVRYASDAHYTMVGKCSVPIIFILGFAYVPFIQEGMLKFYLRLAGAIAVPLMVVMMMGVFTRVHRKSGAVGLLTGLGYGVFAIVADFSQWGFPVWLIDTWWTYLWNTILPISSMLLASAIISSYRGKPSEHELRGLIYSRHEIIGDLRELMGRRLKALEGTWLQKTLIEAPIKPRYPFKIPPGGLPWFKRPGLWACLYLAVATYLLFFVLW</sequence>
<feature type="transmembrane region" description="Helical" evidence="14">
    <location>
        <begin position="549"/>
        <end position="567"/>
    </location>
</feature>
<dbReference type="EMBL" id="CP029803">
    <property type="protein sequence ID" value="AWT60622.1"/>
    <property type="molecule type" value="Genomic_DNA"/>
</dbReference>
<dbReference type="InterPro" id="IPR050277">
    <property type="entry name" value="Sodium:Solute_Symporter"/>
</dbReference>
<feature type="transmembrane region" description="Helical" evidence="14">
    <location>
        <begin position="396"/>
        <end position="417"/>
    </location>
</feature>
<dbReference type="InterPro" id="IPR038377">
    <property type="entry name" value="Na/Glc_symporter_sf"/>
</dbReference>
<evidence type="ECO:0000256" key="9">
    <source>
        <dbReference type="ARBA" id="ARBA00023065"/>
    </source>
</evidence>
<keyword evidence="11" id="KW-0739">Sodium transport</keyword>
<evidence type="ECO:0000256" key="6">
    <source>
        <dbReference type="ARBA" id="ARBA00022847"/>
    </source>
</evidence>
<evidence type="ECO:0000256" key="11">
    <source>
        <dbReference type="ARBA" id="ARBA00023201"/>
    </source>
</evidence>
<proteinExistence type="inferred from homology"/>
<evidence type="ECO:0000313" key="15">
    <source>
        <dbReference type="EMBL" id="AWT60622.1"/>
    </source>
</evidence>
<dbReference type="AlphaFoldDB" id="A0A2Z4ARG8"/>
<dbReference type="KEGG" id="mtar:DF168_01838"/>
<evidence type="ECO:0000256" key="7">
    <source>
        <dbReference type="ARBA" id="ARBA00022989"/>
    </source>
</evidence>
<evidence type="ECO:0000256" key="2">
    <source>
        <dbReference type="ARBA" id="ARBA00006434"/>
    </source>
</evidence>
<dbReference type="PROSITE" id="PS50283">
    <property type="entry name" value="NA_SOLUT_SYMP_3"/>
    <property type="match status" value="1"/>
</dbReference>
<reference evidence="15 16" key="1">
    <citation type="submission" date="2018-06" db="EMBL/GenBank/DDBJ databases">
        <title>Draft Genome Sequence of a Novel Marine Bacterium Related to the Verrucomicrobia.</title>
        <authorList>
            <person name="Vosseberg J."/>
            <person name="Martijn J."/>
            <person name="Ettema T.J.G."/>
        </authorList>
    </citation>
    <scope>NUCLEOTIDE SEQUENCE [LARGE SCALE GENOMIC DNA]</scope>
    <source>
        <strain evidence="15">TARA_B100001123</strain>
    </source>
</reference>
<keyword evidence="4" id="KW-1003">Cell membrane</keyword>
<keyword evidence="6" id="KW-0769">Symport</keyword>
<comment type="catalytic activity">
    <reaction evidence="12">
        <text>L-proline(in) + Na(+)(in) = L-proline(out) + Na(+)(out)</text>
        <dbReference type="Rhea" id="RHEA:28967"/>
        <dbReference type="ChEBI" id="CHEBI:29101"/>
        <dbReference type="ChEBI" id="CHEBI:60039"/>
    </reaction>
</comment>
<evidence type="ECO:0000256" key="3">
    <source>
        <dbReference type="ARBA" id="ARBA00022448"/>
    </source>
</evidence>
<dbReference type="Gene3D" id="1.20.1730.10">
    <property type="entry name" value="Sodium/glucose cotransporter"/>
    <property type="match status" value="1"/>
</dbReference>
<evidence type="ECO:0000256" key="10">
    <source>
        <dbReference type="ARBA" id="ARBA00023136"/>
    </source>
</evidence>
<evidence type="ECO:0000256" key="1">
    <source>
        <dbReference type="ARBA" id="ARBA00004651"/>
    </source>
</evidence>
<feature type="transmembrane region" description="Helical" evidence="14">
    <location>
        <begin position="74"/>
        <end position="97"/>
    </location>
</feature>
<dbReference type="GO" id="GO:0006814">
    <property type="term" value="P:sodium ion transport"/>
    <property type="evidence" value="ECO:0007669"/>
    <property type="project" value="UniProtKB-KW"/>
</dbReference>
<evidence type="ECO:0000256" key="5">
    <source>
        <dbReference type="ARBA" id="ARBA00022692"/>
    </source>
</evidence>
<feature type="transmembrane region" description="Helical" evidence="14">
    <location>
        <begin position="152"/>
        <end position="170"/>
    </location>
</feature>
<name>A0A2Z4ARG8_9BACT</name>
<feature type="transmembrane region" description="Helical" evidence="14">
    <location>
        <begin position="317"/>
        <end position="350"/>
    </location>
</feature>
<keyword evidence="10 14" id="KW-0472">Membrane</keyword>
<organism evidence="15 16">
    <name type="scientific">Candidatus Moanibacter tarae</name>
    <dbReference type="NCBI Taxonomy" id="2200854"/>
    <lineage>
        <taxon>Bacteria</taxon>
        <taxon>Pseudomonadati</taxon>
        <taxon>Verrucomicrobiota</taxon>
        <taxon>Opitutia</taxon>
        <taxon>Puniceicoccales</taxon>
        <taxon>Puniceicoccales incertae sedis</taxon>
        <taxon>Candidatus Moanibacter</taxon>
    </lineage>
</organism>
<feature type="transmembrane region" description="Helical" evidence="14">
    <location>
        <begin position="182"/>
        <end position="201"/>
    </location>
</feature>
<gene>
    <name evidence="15" type="primary">sglT_1</name>
    <name evidence="15" type="ORF">DF168_01838</name>
</gene>
<feature type="transmembrane region" description="Helical" evidence="14">
    <location>
        <begin position="234"/>
        <end position="254"/>
    </location>
</feature>
<evidence type="ECO:0000256" key="14">
    <source>
        <dbReference type="SAM" id="Phobius"/>
    </source>
</evidence>
<feature type="transmembrane region" description="Helical" evidence="14">
    <location>
        <begin position="370"/>
        <end position="390"/>
    </location>
</feature>
<dbReference type="GO" id="GO:0015293">
    <property type="term" value="F:symporter activity"/>
    <property type="evidence" value="ECO:0007669"/>
    <property type="project" value="UniProtKB-KW"/>
</dbReference>
<evidence type="ECO:0000256" key="12">
    <source>
        <dbReference type="ARBA" id="ARBA00033708"/>
    </source>
</evidence>
<feature type="transmembrane region" description="Helical" evidence="14">
    <location>
        <begin position="460"/>
        <end position="481"/>
    </location>
</feature>
<keyword evidence="3" id="KW-0813">Transport</keyword>
<dbReference type="PANTHER" id="PTHR48086:SF3">
    <property type="entry name" value="SODIUM_PROLINE SYMPORTER"/>
    <property type="match status" value="1"/>
</dbReference>
<evidence type="ECO:0000256" key="4">
    <source>
        <dbReference type="ARBA" id="ARBA00022475"/>
    </source>
</evidence>
<feature type="transmembrane region" description="Helical" evidence="14">
    <location>
        <begin position="429"/>
        <end position="454"/>
    </location>
</feature>
<dbReference type="InterPro" id="IPR001734">
    <property type="entry name" value="Na/solute_symporter"/>
</dbReference>
<protein>
    <submittedName>
        <fullName evidence="15">Sodium/glucose cotransporter</fullName>
    </submittedName>
</protein>